<dbReference type="EMBL" id="BJMM01000001">
    <property type="protein sequence ID" value="GEB47480.1"/>
    <property type="molecule type" value="Genomic_DNA"/>
</dbReference>
<dbReference type="GO" id="GO:0016810">
    <property type="term" value="F:hydrolase activity, acting on carbon-nitrogen (but not peptide) bonds"/>
    <property type="evidence" value="ECO:0007669"/>
    <property type="project" value="InterPro"/>
</dbReference>
<gene>
    <name evidence="2" type="ORF">SCA03_00310</name>
</gene>
<dbReference type="OrthoDB" id="3173428at2"/>
<dbReference type="InterPro" id="IPR033932">
    <property type="entry name" value="YtcJ-like"/>
</dbReference>
<accession>A0A4Y3QTX7</accession>
<dbReference type="InterPro" id="IPR011059">
    <property type="entry name" value="Metal-dep_hydrolase_composite"/>
</dbReference>
<dbReference type="Gene3D" id="3.10.310.70">
    <property type="match status" value="1"/>
</dbReference>
<sequence>MSRISADFAVLGATVHTLDPGRPAASALAVRDGVLIAVGDDAEVRQACDARTEVIDGTGTTLTPGLTDGHMHPVHGALMARGLDLSVCRDTDALRAALAEARRTAEPGAWIRGFGLDPNILGGRRPHRDLIDDVLDGAPALLTLFDGHAALASGRALELAGVTGPVALAGNAEIVCDADGVPTGELLEDPAKECVERAAPSLAPEEVAAELAALTARMNACGLTAGHAMDLSDGSLPALRLLEERDRLTLRLRCAPWAQPGVDADGLAEIVRLQGTGGRLWQVAGVKLFMDGTIDNGTAWLHHPDCHGESTKPFWLPPEEYAAAVDTLARAGVPTATHAIGDAAVGYALDCLAPHSSPDSRASRHRIEHIETAPDELIARFAACGVVASMQPSHVQYTRADHSDNWSTRLGTERASRAWRCADLLHAGAPLVLGSDWPIAHFDPREVLATARLRRLPGHGDRDPVAPDQALTAREALEAMTVTAALVAGEQDRAGRVREGFRADLTAFAADPLAVPPGELAETPVTLTVVDGRIVHRA</sequence>
<dbReference type="RefSeq" id="WP_086817692.1">
    <property type="nucleotide sequence ID" value="NZ_BJMM01000001.1"/>
</dbReference>
<dbReference type="Gene3D" id="3.20.20.140">
    <property type="entry name" value="Metal-dependent hydrolases"/>
    <property type="match status" value="1"/>
</dbReference>
<name>A0A4Y3QTX7_STRCI</name>
<keyword evidence="2" id="KW-0378">Hydrolase</keyword>
<organism evidence="2 3">
    <name type="scientific">Streptomyces cacaoi</name>
    <dbReference type="NCBI Taxonomy" id="1898"/>
    <lineage>
        <taxon>Bacteria</taxon>
        <taxon>Bacillati</taxon>
        <taxon>Actinomycetota</taxon>
        <taxon>Actinomycetes</taxon>
        <taxon>Kitasatosporales</taxon>
        <taxon>Streptomycetaceae</taxon>
        <taxon>Streptomyces</taxon>
    </lineage>
</organism>
<dbReference type="PANTHER" id="PTHR22642">
    <property type="entry name" value="IMIDAZOLONEPROPIONASE"/>
    <property type="match status" value="1"/>
</dbReference>
<dbReference type="InterPro" id="IPR013108">
    <property type="entry name" value="Amidohydro_3"/>
</dbReference>
<keyword evidence="3" id="KW-1185">Reference proteome</keyword>
<proteinExistence type="predicted"/>
<evidence type="ECO:0000313" key="3">
    <source>
        <dbReference type="Proteomes" id="UP000319210"/>
    </source>
</evidence>
<dbReference type="SUPFAM" id="SSF51556">
    <property type="entry name" value="Metallo-dependent hydrolases"/>
    <property type="match status" value="1"/>
</dbReference>
<evidence type="ECO:0000259" key="1">
    <source>
        <dbReference type="Pfam" id="PF07969"/>
    </source>
</evidence>
<dbReference type="InterPro" id="IPR032466">
    <property type="entry name" value="Metal_Hydrolase"/>
</dbReference>
<dbReference type="AlphaFoldDB" id="A0A4Y3QTX7"/>
<dbReference type="Proteomes" id="UP000319210">
    <property type="component" value="Unassembled WGS sequence"/>
</dbReference>
<dbReference type="SUPFAM" id="SSF51338">
    <property type="entry name" value="Composite domain of metallo-dependent hydrolases"/>
    <property type="match status" value="1"/>
</dbReference>
<dbReference type="PANTHER" id="PTHR22642:SF2">
    <property type="entry name" value="PROTEIN LONG AFTER FAR-RED 3"/>
    <property type="match status" value="1"/>
</dbReference>
<dbReference type="Pfam" id="PF07969">
    <property type="entry name" value="Amidohydro_3"/>
    <property type="match status" value="1"/>
</dbReference>
<protein>
    <submittedName>
        <fullName evidence="2">Amidohydrolase</fullName>
    </submittedName>
</protein>
<evidence type="ECO:0000313" key="2">
    <source>
        <dbReference type="EMBL" id="GEB47480.1"/>
    </source>
</evidence>
<dbReference type="CDD" id="cd01300">
    <property type="entry name" value="YtcJ_like"/>
    <property type="match status" value="1"/>
</dbReference>
<comment type="caution">
    <text evidence="2">The sequence shown here is derived from an EMBL/GenBank/DDBJ whole genome shotgun (WGS) entry which is preliminary data.</text>
</comment>
<reference evidence="2 3" key="1">
    <citation type="submission" date="2019-06" db="EMBL/GenBank/DDBJ databases">
        <title>Whole genome shotgun sequence of Streptomyces cacaoi subsp. cacaoi NBRC 12748.</title>
        <authorList>
            <person name="Hosoyama A."/>
            <person name="Uohara A."/>
            <person name="Ohji S."/>
            <person name="Ichikawa N."/>
        </authorList>
    </citation>
    <scope>NUCLEOTIDE SEQUENCE [LARGE SCALE GENOMIC DNA]</scope>
    <source>
        <strain evidence="2 3">NBRC 12748</strain>
    </source>
</reference>
<feature type="domain" description="Amidohydrolase 3" evidence="1">
    <location>
        <begin position="53"/>
        <end position="536"/>
    </location>
</feature>
<dbReference type="Gene3D" id="2.30.40.10">
    <property type="entry name" value="Urease, subunit C, domain 1"/>
    <property type="match status" value="1"/>
</dbReference>